<keyword evidence="2" id="KW-1185">Reference proteome</keyword>
<accession>A0ABW7U9E9</accession>
<protein>
    <submittedName>
        <fullName evidence="1">Uncharacterized protein</fullName>
    </submittedName>
</protein>
<reference evidence="1 2" key="1">
    <citation type="submission" date="2024-10" db="EMBL/GenBank/DDBJ databases">
        <title>The Natural Products Discovery Center: Release of the First 8490 Sequenced Strains for Exploring Actinobacteria Biosynthetic Diversity.</title>
        <authorList>
            <person name="Kalkreuter E."/>
            <person name="Kautsar S.A."/>
            <person name="Yang D."/>
            <person name="Bader C.D."/>
            <person name="Teijaro C.N."/>
            <person name="Fluegel L."/>
            <person name="Davis C.M."/>
            <person name="Simpson J.R."/>
            <person name="Lauterbach L."/>
            <person name="Steele A.D."/>
            <person name="Gui C."/>
            <person name="Meng S."/>
            <person name="Li G."/>
            <person name="Viehrig K."/>
            <person name="Ye F."/>
            <person name="Su P."/>
            <person name="Kiefer A.F."/>
            <person name="Nichols A."/>
            <person name="Cepeda A.J."/>
            <person name="Yan W."/>
            <person name="Fan B."/>
            <person name="Jiang Y."/>
            <person name="Adhikari A."/>
            <person name="Zheng C.-J."/>
            <person name="Schuster L."/>
            <person name="Cowan T.M."/>
            <person name="Smanski M.J."/>
            <person name="Chevrette M.G."/>
            <person name="De Carvalho L.P.S."/>
            <person name="Shen B."/>
        </authorList>
    </citation>
    <scope>NUCLEOTIDE SEQUENCE [LARGE SCALE GENOMIC DNA]</scope>
    <source>
        <strain evidence="1 2">NPDC020602</strain>
    </source>
</reference>
<dbReference type="EMBL" id="JBIRUI010000010">
    <property type="protein sequence ID" value="MFI1716271.1"/>
    <property type="molecule type" value="Genomic_DNA"/>
</dbReference>
<evidence type="ECO:0000313" key="2">
    <source>
        <dbReference type="Proteomes" id="UP001611339"/>
    </source>
</evidence>
<proteinExistence type="predicted"/>
<name>A0ABW7U9E9_9ACTN</name>
<sequence>MTTSIALSLDQLTEKGIHRNLRLRLGAYRHVCDSYYLDIDESPTASPDLGTALVHLLEQWRSQVEQLRETGGTAYLPYDFSDQCTAWLRVSSTDGRDAEVQAGWSLVEGYRIVPSDYAATSPEITDFDPIVNARIECSLNDLARQIAINAESLTPSRP</sequence>
<evidence type="ECO:0000313" key="1">
    <source>
        <dbReference type="EMBL" id="MFI1716271.1"/>
    </source>
</evidence>
<comment type="caution">
    <text evidence="1">The sequence shown here is derived from an EMBL/GenBank/DDBJ whole genome shotgun (WGS) entry which is preliminary data.</text>
</comment>
<dbReference type="RefSeq" id="WP_398710782.1">
    <property type="nucleotide sequence ID" value="NZ_JBIRUI010000010.1"/>
</dbReference>
<organism evidence="1 2">
    <name type="scientific">Streptomyces litmocidini</name>
    <dbReference type="NCBI Taxonomy" id="67318"/>
    <lineage>
        <taxon>Bacteria</taxon>
        <taxon>Bacillati</taxon>
        <taxon>Actinomycetota</taxon>
        <taxon>Actinomycetes</taxon>
        <taxon>Kitasatosporales</taxon>
        <taxon>Streptomycetaceae</taxon>
        <taxon>Streptomyces</taxon>
    </lineage>
</organism>
<gene>
    <name evidence="1" type="ORF">ACH407_22205</name>
</gene>
<dbReference type="Proteomes" id="UP001611339">
    <property type="component" value="Unassembled WGS sequence"/>
</dbReference>